<evidence type="ECO:0000256" key="5">
    <source>
        <dbReference type="ARBA" id="ARBA00022691"/>
    </source>
</evidence>
<dbReference type="InterPro" id="IPR014776">
    <property type="entry name" value="4pyrrole_Mease_sub2"/>
</dbReference>
<dbReference type="InterPro" id="IPR053910">
    <property type="entry name" value="RsmI_HTH"/>
</dbReference>
<comment type="similarity">
    <text evidence="6">Belongs to the methyltransferase superfamily. RsmI family.</text>
</comment>
<accession>C8NB79</accession>
<evidence type="ECO:0000256" key="2">
    <source>
        <dbReference type="ARBA" id="ARBA00022552"/>
    </source>
</evidence>
<dbReference type="Proteomes" id="UP000004870">
    <property type="component" value="Unassembled WGS sequence"/>
</dbReference>
<comment type="caution">
    <text evidence="9">The sequence shown here is derived from an EMBL/GenBank/DDBJ whole genome shotgun (WGS) entry which is preliminary data.</text>
</comment>
<dbReference type="GO" id="GO:0070677">
    <property type="term" value="F:rRNA (cytosine-2'-O-)-methyltransferase activity"/>
    <property type="evidence" value="ECO:0007669"/>
    <property type="project" value="UniProtKB-UniRule"/>
</dbReference>
<dbReference type="FunFam" id="3.30.950.10:FF:000002">
    <property type="entry name" value="Ribosomal RNA small subunit methyltransferase I"/>
    <property type="match status" value="1"/>
</dbReference>
<organism evidence="9 10">
    <name type="scientific">Cardiobacterium hominis (strain ATCC 15826 / DSM 8339 / NCTC 10426 / 6573)</name>
    <dbReference type="NCBI Taxonomy" id="638300"/>
    <lineage>
        <taxon>Bacteria</taxon>
        <taxon>Pseudomonadati</taxon>
        <taxon>Pseudomonadota</taxon>
        <taxon>Gammaproteobacteria</taxon>
        <taxon>Cardiobacteriales</taxon>
        <taxon>Cardiobacteriaceae</taxon>
        <taxon>Cardiobacterium</taxon>
    </lineage>
</organism>
<dbReference type="HAMAP" id="MF_01877">
    <property type="entry name" value="16SrRNA_methyltr_I"/>
    <property type="match status" value="1"/>
</dbReference>
<keyword evidence="1 6" id="KW-0963">Cytoplasm</keyword>
<dbReference type="InterPro" id="IPR000878">
    <property type="entry name" value="4pyrrol_Mease"/>
</dbReference>
<dbReference type="AlphaFoldDB" id="C8NB79"/>
<dbReference type="PROSITE" id="PS01296">
    <property type="entry name" value="RSMI"/>
    <property type="match status" value="1"/>
</dbReference>
<dbReference type="FunFam" id="3.40.1010.10:FF:000007">
    <property type="entry name" value="Ribosomal RNA small subunit methyltransferase I"/>
    <property type="match status" value="1"/>
</dbReference>
<comment type="catalytic activity">
    <reaction evidence="6">
        <text>cytidine(1402) in 16S rRNA + S-adenosyl-L-methionine = 2'-O-methylcytidine(1402) in 16S rRNA + S-adenosyl-L-homocysteine + H(+)</text>
        <dbReference type="Rhea" id="RHEA:42924"/>
        <dbReference type="Rhea" id="RHEA-COMP:10285"/>
        <dbReference type="Rhea" id="RHEA-COMP:10286"/>
        <dbReference type="ChEBI" id="CHEBI:15378"/>
        <dbReference type="ChEBI" id="CHEBI:57856"/>
        <dbReference type="ChEBI" id="CHEBI:59789"/>
        <dbReference type="ChEBI" id="CHEBI:74495"/>
        <dbReference type="ChEBI" id="CHEBI:82748"/>
        <dbReference type="EC" id="2.1.1.198"/>
    </reaction>
</comment>
<gene>
    <name evidence="6" type="primary">rsmI</name>
    <name evidence="9" type="ORF">HMPREF0198_1757</name>
</gene>
<evidence type="ECO:0000256" key="1">
    <source>
        <dbReference type="ARBA" id="ARBA00022490"/>
    </source>
</evidence>
<evidence type="ECO:0000259" key="7">
    <source>
        <dbReference type="Pfam" id="PF00590"/>
    </source>
</evidence>
<dbReference type="InterPro" id="IPR008189">
    <property type="entry name" value="rRNA_ssu_MeTfrase_I"/>
</dbReference>
<keyword evidence="10" id="KW-1185">Reference proteome</keyword>
<dbReference type="CDD" id="cd11648">
    <property type="entry name" value="RsmI"/>
    <property type="match status" value="1"/>
</dbReference>
<keyword evidence="2 6" id="KW-0698">rRNA processing</keyword>
<feature type="domain" description="Tetrapyrrole methylase" evidence="7">
    <location>
        <begin position="9"/>
        <end position="206"/>
    </location>
</feature>
<dbReference type="HOGENOM" id="CLU_044779_2_0_6"/>
<dbReference type="GO" id="GO:0005737">
    <property type="term" value="C:cytoplasm"/>
    <property type="evidence" value="ECO:0007669"/>
    <property type="project" value="UniProtKB-SubCell"/>
</dbReference>
<feature type="domain" description="RsmI HTH" evidence="8">
    <location>
        <begin position="247"/>
        <end position="277"/>
    </location>
</feature>
<evidence type="ECO:0000256" key="4">
    <source>
        <dbReference type="ARBA" id="ARBA00022679"/>
    </source>
</evidence>
<evidence type="ECO:0000313" key="10">
    <source>
        <dbReference type="Proteomes" id="UP000004870"/>
    </source>
</evidence>
<dbReference type="InterPro" id="IPR018063">
    <property type="entry name" value="SAM_MeTrfase_RsmI_CS"/>
</dbReference>
<evidence type="ECO:0000256" key="6">
    <source>
        <dbReference type="HAMAP-Rule" id="MF_01877"/>
    </source>
</evidence>
<keyword evidence="3 6" id="KW-0489">Methyltransferase</keyword>
<protein>
    <recommendedName>
        <fullName evidence="6">Ribosomal RNA small subunit methyltransferase I</fullName>
        <ecNumber evidence="6">2.1.1.198</ecNumber>
    </recommendedName>
    <alternativeName>
        <fullName evidence="6">16S rRNA 2'-O-ribose C1402 methyltransferase</fullName>
    </alternativeName>
    <alternativeName>
        <fullName evidence="6">rRNA (cytidine-2'-O-)-methyltransferase RsmI</fullName>
    </alternativeName>
</protein>
<dbReference type="EC" id="2.1.1.198" evidence="6"/>
<name>C8NB79_CARH6</name>
<dbReference type="PIRSF" id="PIRSF005917">
    <property type="entry name" value="MTase_YraL"/>
    <property type="match status" value="1"/>
</dbReference>
<dbReference type="EMBL" id="ACKY01000102">
    <property type="protein sequence ID" value="EEV88047.1"/>
    <property type="molecule type" value="Genomic_DNA"/>
</dbReference>
<dbReference type="Gene3D" id="3.40.1010.10">
    <property type="entry name" value="Cobalt-precorrin-4 Transmethylase, Domain 1"/>
    <property type="match status" value="1"/>
</dbReference>
<dbReference type="InterPro" id="IPR035996">
    <property type="entry name" value="4pyrrol_Methylase_sf"/>
</dbReference>
<dbReference type="PANTHER" id="PTHR46111">
    <property type="entry name" value="RIBOSOMAL RNA SMALL SUBUNIT METHYLTRANSFERASE I"/>
    <property type="match status" value="1"/>
</dbReference>
<reference evidence="9 10" key="1">
    <citation type="submission" date="2009-08" db="EMBL/GenBank/DDBJ databases">
        <authorList>
            <person name="Qin X."/>
            <person name="Bachman B."/>
            <person name="Battles P."/>
            <person name="Bell A."/>
            <person name="Bess C."/>
            <person name="Bickham C."/>
            <person name="Chaboub L."/>
            <person name="Chen D."/>
            <person name="Coyle M."/>
            <person name="Deiros D.R."/>
            <person name="Dinh H."/>
            <person name="Forbes L."/>
            <person name="Fowler G."/>
            <person name="Francisco L."/>
            <person name="Fu Q."/>
            <person name="Gubbala S."/>
            <person name="Hale W."/>
            <person name="Han Y."/>
            <person name="Hemphill L."/>
            <person name="Highlander S.K."/>
            <person name="Hirani K."/>
            <person name="Hogues M."/>
            <person name="Jackson L."/>
            <person name="Jakkamsetti A."/>
            <person name="Javaid M."/>
            <person name="Jiang H."/>
            <person name="Korchina V."/>
            <person name="Kovar C."/>
            <person name="Lara F."/>
            <person name="Lee S."/>
            <person name="Mata R."/>
            <person name="Mathew T."/>
            <person name="Moen C."/>
            <person name="Morales K."/>
            <person name="Munidasa M."/>
            <person name="Nazareth L."/>
            <person name="Ngo R."/>
            <person name="Nguyen L."/>
            <person name="Okwuonu G."/>
            <person name="Ongeri F."/>
            <person name="Patil S."/>
            <person name="Petrosino J."/>
            <person name="Pham C."/>
            <person name="Pham P."/>
            <person name="Pu L.-L."/>
            <person name="Puazo M."/>
            <person name="Raj R."/>
            <person name="Reid J."/>
            <person name="Rouhana J."/>
            <person name="Saada N."/>
            <person name="Shang Y."/>
            <person name="Simmons D."/>
            <person name="Thornton R."/>
            <person name="Warren J."/>
            <person name="Weissenberger G."/>
            <person name="Zhang J."/>
            <person name="Zhang L."/>
            <person name="Zhou C."/>
            <person name="Zhu D."/>
            <person name="Muzny D."/>
            <person name="Worley K."/>
            <person name="Gibbs R."/>
        </authorList>
    </citation>
    <scope>NUCLEOTIDE SEQUENCE [LARGE SCALE GENOMIC DNA]</scope>
    <source>
        <strain evidence="10">ATCC 15826 / DSM 8339 / NCTC 10426 / 6573</strain>
    </source>
</reference>
<dbReference type="PANTHER" id="PTHR46111:SF1">
    <property type="entry name" value="RIBOSOMAL RNA SMALL SUBUNIT METHYLTRANSFERASE I"/>
    <property type="match status" value="1"/>
</dbReference>
<evidence type="ECO:0000256" key="3">
    <source>
        <dbReference type="ARBA" id="ARBA00022603"/>
    </source>
</evidence>
<comment type="subcellular location">
    <subcellularLocation>
        <location evidence="6">Cytoplasm</location>
    </subcellularLocation>
</comment>
<dbReference type="STRING" id="2718.CHUV0807_2332"/>
<comment type="function">
    <text evidence="6">Catalyzes the 2'-O-methylation of the ribose of cytidine 1402 (C1402) in 16S rRNA.</text>
</comment>
<dbReference type="Gene3D" id="3.30.950.10">
    <property type="entry name" value="Methyltransferase, Cobalt-precorrin-4 Transmethylase, Domain 2"/>
    <property type="match status" value="1"/>
</dbReference>
<dbReference type="Pfam" id="PF23016">
    <property type="entry name" value="RsmI_C"/>
    <property type="match status" value="1"/>
</dbReference>
<keyword evidence="4 6" id="KW-0808">Transferase</keyword>
<evidence type="ECO:0000259" key="8">
    <source>
        <dbReference type="Pfam" id="PF23016"/>
    </source>
</evidence>
<keyword evidence="5 6" id="KW-0949">S-adenosyl-L-methionine</keyword>
<evidence type="ECO:0000313" key="9">
    <source>
        <dbReference type="EMBL" id="EEV88047.1"/>
    </source>
</evidence>
<proteinExistence type="inferred from homology"/>
<dbReference type="SUPFAM" id="SSF53790">
    <property type="entry name" value="Tetrapyrrole methylase"/>
    <property type="match status" value="1"/>
</dbReference>
<dbReference type="Pfam" id="PF00590">
    <property type="entry name" value="TP_methylase"/>
    <property type="match status" value="1"/>
</dbReference>
<dbReference type="NCBIfam" id="TIGR00096">
    <property type="entry name" value="16S rRNA (cytidine(1402)-2'-O)-methyltransferase"/>
    <property type="match status" value="1"/>
</dbReference>
<sequence>MRCLMSGVLFVVATPIGNLEDVSRRALAVLAAADIIACEDTRHSRRLLDAYGIDRPLLPLHQHNERGAAQALLQRLQEGANVALVSDAGTPLVSDPGALLTRLAHEAGIRICPVPGASSVMAALSASGLPADRFQFAGFIPAKAGERQRFFAEFAAAAQTTIFFETPHRIAESLAAMAEIFDGARRLLVARELTKQFEQIALLTVASAPAWLAEDDNRQRGEFVLLLEAAAAQEAADWQPLAEDLRAAGLSAKDTAALVAKHTGANKKAVYQYLLDNQANRPR</sequence>
<dbReference type="InterPro" id="IPR014777">
    <property type="entry name" value="4pyrrole_Mease_sub1"/>
</dbReference>